<dbReference type="AlphaFoldDB" id="A0A6L6U9T0"/>
<comment type="caution">
    <text evidence="2">The sequence shown here is derived from an EMBL/GenBank/DDBJ whole genome shotgun (WGS) entry which is preliminary data.</text>
</comment>
<evidence type="ECO:0000313" key="2">
    <source>
        <dbReference type="EMBL" id="MUU79071.1"/>
    </source>
</evidence>
<gene>
    <name evidence="2" type="ORF">GN138_11490</name>
</gene>
<proteinExistence type="predicted"/>
<evidence type="ECO:0000313" key="3">
    <source>
        <dbReference type="Proteomes" id="UP000478208"/>
    </source>
</evidence>
<dbReference type="EMBL" id="WOWS01000004">
    <property type="protein sequence ID" value="MUU79071.1"/>
    <property type="molecule type" value="Genomic_DNA"/>
</dbReference>
<dbReference type="Proteomes" id="UP000478208">
    <property type="component" value="Unassembled WGS sequence"/>
</dbReference>
<name>A0A6L6U9T0_9FLAO</name>
<reference evidence="2 3" key="1">
    <citation type="submission" date="2019-12" db="EMBL/GenBank/DDBJ databases">
        <authorList>
            <person name="Li J."/>
        </authorList>
    </citation>
    <scope>NUCLEOTIDE SEQUENCE [LARGE SCALE GENOMIC DNA]</scope>
    <source>
        <strain evidence="2 3">HL2-2</strain>
    </source>
</reference>
<feature type="transmembrane region" description="Helical" evidence="1">
    <location>
        <begin position="321"/>
        <end position="340"/>
    </location>
</feature>
<keyword evidence="1" id="KW-0472">Membrane</keyword>
<sequence>MSEKLPQQPNNEEVDLGQLFNAIGRLFERLFAFIGSVFKGIFSAIIYVIKPLVDNFKIVVSVLVISAILGYIYEKSKDPIYFSEMVVKPHFDSKYQLATNIGYFNTLIGSQNYIELSNIFKIDTSDAKTLVSFELEAGPESQNDLFIEYDEYVQSVDTSLVDELSFIDYINNRDLMSSRLFAIKSKSTKIDIFPHLQKGFKETFENDFSGHQKKVRDTLAYIEQESLKMQLDRLDSIQKTYLEAIKNDSKNSNLSLGLGNVLPLQEEKTATKEFDLFLRELSLRRELSLLNKTVAEENTFYDILSPFDKIGKKDYSFKQRYSLLFPLILLVLFLFFFLFLKVFKFIKNYE</sequence>
<accession>A0A6L6U9T0</accession>
<protein>
    <submittedName>
        <fullName evidence="2">Uncharacterized protein</fullName>
    </submittedName>
</protein>
<organism evidence="2 3">
    <name type="scientific">Winogradskyella endarachnes</name>
    <dbReference type="NCBI Taxonomy" id="2681965"/>
    <lineage>
        <taxon>Bacteria</taxon>
        <taxon>Pseudomonadati</taxon>
        <taxon>Bacteroidota</taxon>
        <taxon>Flavobacteriia</taxon>
        <taxon>Flavobacteriales</taxon>
        <taxon>Flavobacteriaceae</taxon>
        <taxon>Winogradskyella</taxon>
    </lineage>
</organism>
<keyword evidence="3" id="KW-1185">Reference proteome</keyword>
<feature type="transmembrane region" description="Helical" evidence="1">
    <location>
        <begin position="55"/>
        <end position="73"/>
    </location>
</feature>
<feature type="transmembrane region" description="Helical" evidence="1">
    <location>
        <begin position="30"/>
        <end position="49"/>
    </location>
</feature>
<evidence type="ECO:0000256" key="1">
    <source>
        <dbReference type="SAM" id="Phobius"/>
    </source>
</evidence>
<keyword evidence="1" id="KW-0812">Transmembrane</keyword>
<dbReference type="RefSeq" id="WP_157364144.1">
    <property type="nucleotide sequence ID" value="NZ_WOWS01000004.1"/>
</dbReference>
<keyword evidence="1" id="KW-1133">Transmembrane helix</keyword>